<dbReference type="PANTHER" id="PTHR12461">
    <property type="entry name" value="HYPOXIA-INDUCIBLE FACTOR 1 ALPHA INHIBITOR-RELATED"/>
    <property type="match status" value="1"/>
</dbReference>
<gene>
    <name evidence="2" type="ORF">D1610_11380</name>
</gene>
<dbReference type="Proteomes" id="UP000266693">
    <property type="component" value="Unassembled WGS sequence"/>
</dbReference>
<dbReference type="EMBL" id="QWLV01000005">
    <property type="protein sequence ID" value="RHW17312.1"/>
    <property type="molecule type" value="Genomic_DNA"/>
</dbReference>
<dbReference type="OrthoDB" id="479699at2"/>
<keyword evidence="3" id="KW-1185">Reference proteome</keyword>
<dbReference type="InterPro" id="IPR003347">
    <property type="entry name" value="JmjC_dom"/>
</dbReference>
<dbReference type="InterPro" id="IPR041667">
    <property type="entry name" value="Cupin_8"/>
</dbReference>
<dbReference type="PANTHER" id="PTHR12461:SF105">
    <property type="entry name" value="HYPOXIA-INDUCIBLE FACTOR 1-ALPHA INHIBITOR"/>
    <property type="match status" value="1"/>
</dbReference>
<dbReference type="SMART" id="SM00558">
    <property type="entry name" value="JmjC"/>
    <property type="match status" value="1"/>
</dbReference>
<protein>
    <submittedName>
        <fullName evidence="2">Cupin-like domain-containing protein</fullName>
    </submittedName>
</protein>
<reference evidence="2 3" key="1">
    <citation type="submission" date="2018-08" db="EMBL/GenBank/DDBJ databases">
        <title>The multiple taxonomic identification of Sphingomonas gilva.</title>
        <authorList>
            <person name="Zhu D."/>
            <person name="Zheng S."/>
        </authorList>
    </citation>
    <scope>NUCLEOTIDE SEQUENCE [LARGE SCALE GENOMIC DNA]</scope>
    <source>
        <strain evidence="2 3">ZDH117</strain>
    </source>
</reference>
<accession>A0A396RPV7</accession>
<sequence length="324" mass="35532">MDPADFERDIAGIAQPVVLRGQVGDWPAVRAAGRGDAELAAYLSRFDTGRPAEVMIGPPAIRGRFFYREAMDGFNFRREPVTLSRLVEELLRLAPLPDPPSLYAGAAMADDHLPGWAAENAIGLPLGEVQARVWVGNATHVSTHYDVSSNLACVVAGRRAFTLFPPEQLVNLYVGPLDRTVAGQPLSMVDIEAPDLDRYPRFAEAMAHGVTAELAPGDAIVIPSLWWHNVRATTPFNVLVNYWSVADPTESPFMAFAHALLSIRDLPLAERKAWRAWFEHYVFAEDAGDAASHLPEHARGVLAAPGPARNQQIKQYLISGLTRR</sequence>
<dbReference type="Gene3D" id="2.60.120.650">
    <property type="entry name" value="Cupin"/>
    <property type="match status" value="1"/>
</dbReference>
<name>A0A396RPV7_9SPHN</name>
<dbReference type="PROSITE" id="PS51184">
    <property type="entry name" value="JMJC"/>
    <property type="match status" value="1"/>
</dbReference>
<dbReference type="SUPFAM" id="SSF51197">
    <property type="entry name" value="Clavaminate synthase-like"/>
    <property type="match status" value="1"/>
</dbReference>
<organism evidence="2 3">
    <name type="scientific">Sphingomonas gilva</name>
    <dbReference type="NCBI Taxonomy" id="2305907"/>
    <lineage>
        <taxon>Bacteria</taxon>
        <taxon>Pseudomonadati</taxon>
        <taxon>Pseudomonadota</taxon>
        <taxon>Alphaproteobacteria</taxon>
        <taxon>Sphingomonadales</taxon>
        <taxon>Sphingomonadaceae</taxon>
        <taxon>Sphingomonas</taxon>
    </lineage>
</organism>
<comment type="caution">
    <text evidence="2">The sequence shown here is derived from an EMBL/GenBank/DDBJ whole genome shotgun (WGS) entry which is preliminary data.</text>
</comment>
<evidence type="ECO:0000313" key="2">
    <source>
        <dbReference type="EMBL" id="RHW17312.1"/>
    </source>
</evidence>
<evidence type="ECO:0000259" key="1">
    <source>
        <dbReference type="PROSITE" id="PS51184"/>
    </source>
</evidence>
<dbReference type="AlphaFoldDB" id="A0A396RPV7"/>
<feature type="domain" description="JmjC" evidence="1">
    <location>
        <begin position="68"/>
        <end position="261"/>
    </location>
</feature>
<proteinExistence type="predicted"/>
<dbReference type="Pfam" id="PF13621">
    <property type="entry name" value="Cupin_8"/>
    <property type="match status" value="1"/>
</dbReference>
<evidence type="ECO:0000313" key="3">
    <source>
        <dbReference type="Proteomes" id="UP000266693"/>
    </source>
</evidence>